<gene>
    <name evidence="2" type="ORF">N7468_000212</name>
</gene>
<reference evidence="2" key="2">
    <citation type="journal article" date="2023" name="IMA Fungus">
        <title>Comparative genomic study of the Penicillium genus elucidates a diverse pangenome and 15 lateral gene transfer events.</title>
        <authorList>
            <person name="Petersen C."/>
            <person name="Sorensen T."/>
            <person name="Nielsen M.R."/>
            <person name="Sondergaard T.E."/>
            <person name="Sorensen J.L."/>
            <person name="Fitzpatrick D.A."/>
            <person name="Frisvad J.C."/>
            <person name="Nielsen K.L."/>
        </authorList>
    </citation>
    <scope>NUCLEOTIDE SEQUENCE</scope>
    <source>
        <strain evidence="2">IBT 19713</strain>
    </source>
</reference>
<dbReference type="Proteomes" id="UP001150941">
    <property type="component" value="Unassembled WGS sequence"/>
</dbReference>
<dbReference type="GeneID" id="83196812"/>
<comment type="caution">
    <text evidence="2">The sequence shown here is derived from an EMBL/GenBank/DDBJ whole genome shotgun (WGS) entry which is preliminary data.</text>
</comment>
<dbReference type="EMBL" id="JAPQKS010000001">
    <property type="protein sequence ID" value="KAJ5248761.1"/>
    <property type="molecule type" value="Genomic_DNA"/>
</dbReference>
<proteinExistence type="predicted"/>
<protein>
    <submittedName>
        <fullName evidence="2">Uncharacterized protein</fullName>
    </submittedName>
</protein>
<name>A0A9W9PJV0_9EURO</name>
<organism evidence="2 3">
    <name type="scientific">Penicillium chermesinum</name>
    <dbReference type="NCBI Taxonomy" id="63820"/>
    <lineage>
        <taxon>Eukaryota</taxon>
        <taxon>Fungi</taxon>
        <taxon>Dikarya</taxon>
        <taxon>Ascomycota</taxon>
        <taxon>Pezizomycotina</taxon>
        <taxon>Eurotiomycetes</taxon>
        <taxon>Eurotiomycetidae</taxon>
        <taxon>Eurotiales</taxon>
        <taxon>Aspergillaceae</taxon>
        <taxon>Penicillium</taxon>
    </lineage>
</organism>
<keyword evidence="3" id="KW-1185">Reference proteome</keyword>
<accession>A0A9W9PJV0</accession>
<evidence type="ECO:0000313" key="3">
    <source>
        <dbReference type="Proteomes" id="UP001150941"/>
    </source>
</evidence>
<feature type="region of interest" description="Disordered" evidence="1">
    <location>
        <begin position="1"/>
        <end position="47"/>
    </location>
</feature>
<dbReference type="RefSeq" id="XP_058335540.1">
    <property type="nucleotide sequence ID" value="XM_058469509.1"/>
</dbReference>
<feature type="compositionally biased region" description="Basic and acidic residues" evidence="1">
    <location>
        <begin position="26"/>
        <end position="41"/>
    </location>
</feature>
<evidence type="ECO:0000313" key="2">
    <source>
        <dbReference type="EMBL" id="KAJ5248761.1"/>
    </source>
</evidence>
<evidence type="ECO:0000256" key="1">
    <source>
        <dbReference type="SAM" id="MobiDB-lite"/>
    </source>
</evidence>
<reference evidence="2" key="1">
    <citation type="submission" date="2022-11" db="EMBL/GenBank/DDBJ databases">
        <authorList>
            <person name="Petersen C."/>
        </authorList>
    </citation>
    <scope>NUCLEOTIDE SEQUENCE</scope>
    <source>
        <strain evidence="2">IBT 19713</strain>
    </source>
</reference>
<sequence length="103" mass="11279">MENDDFSGLSDCSRDPDPAFSWSDSHPNDVESPRRSAETKRKTTTGCSFTQPCPTPLGLLYSILFKTSGIILTECSAPGVSKTCFPQWGLRCQTLETFPAKSP</sequence>
<dbReference type="AlphaFoldDB" id="A0A9W9PJV0"/>